<name>A0A9E7CZ30_9FLAO</name>
<dbReference type="Proteomes" id="UP000831290">
    <property type="component" value="Chromosome"/>
</dbReference>
<dbReference type="Gene3D" id="3.20.20.370">
    <property type="entry name" value="Glycoside hydrolase/deacetylase"/>
    <property type="match status" value="1"/>
</dbReference>
<reference evidence="6" key="1">
    <citation type="submission" date="2022-03" db="EMBL/GenBank/DDBJ databases">
        <title>Description of Abyssus ytuae gen. nov., sp. nov., a novel member of the family Flavobacteriaceae isolated from the sediment of Mariana Trench.</title>
        <authorList>
            <person name="Zhang J."/>
            <person name="Xu X."/>
        </authorList>
    </citation>
    <scope>NUCLEOTIDE SEQUENCE</scope>
    <source>
        <strain evidence="6">MT3330</strain>
    </source>
</reference>
<evidence type="ECO:0000256" key="1">
    <source>
        <dbReference type="ARBA" id="ARBA00001946"/>
    </source>
</evidence>
<keyword evidence="2" id="KW-0479">Metal-binding</keyword>
<dbReference type="GO" id="GO:0046872">
    <property type="term" value="F:metal ion binding"/>
    <property type="evidence" value="ECO:0007669"/>
    <property type="project" value="UniProtKB-KW"/>
</dbReference>
<proteinExistence type="predicted"/>
<accession>A0A9E7CZ30</accession>
<dbReference type="InterPro" id="IPR011330">
    <property type="entry name" value="Glyco_hydro/deAcase_b/a-brl"/>
</dbReference>
<dbReference type="Pfam" id="PF04794">
    <property type="entry name" value="YdjC"/>
    <property type="match status" value="1"/>
</dbReference>
<evidence type="ECO:0000313" key="6">
    <source>
        <dbReference type="EMBL" id="UOB17215.1"/>
    </source>
</evidence>
<dbReference type="KEGG" id="fbm:MQE35_15940"/>
<keyword evidence="5" id="KW-0119">Carbohydrate metabolism</keyword>
<dbReference type="EMBL" id="CP094358">
    <property type="protein sequence ID" value="UOB17215.1"/>
    <property type="molecule type" value="Genomic_DNA"/>
</dbReference>
<dbReference type="GO" id="GO:0005975">
    <property type="term" value="P:carbohydrate metabolic process"/>
    <property type="evidence" value="ECO:0007669"/>
    <property type="project" value="InterPro"/>
</dbReference>
<comment type="cofactor">
    <cofactor evidence="1">
        <name>Mg(2+)</name>
        <dbReference type="ChEBI" id="CHEBI:18420"/>
    </cofactor>
</comment>
<dbReference type="RefSeq" id="WP_255842513.1">
    <property type="nucleotide sequence ID" value="NZ_CP094358.1"/>
</dbReference>
<dbReference type="GO" id="GO:0016787">
    <property type="term" value="F:hydrolase activity"/>
    <property type="evidence" value="ECO:0007669"/>
    <property type="project" value="UniProtKB-KW"/>
</dbReference>
<dbReference type="PANTHER" id="PTHR31609:SF1">
    <property type="entry name" value="CARBOHYDRATE DEACETYLASE"/>
    <property type="match status" value="1"/>
</dbReference>
<gene>
    <name evidence="6" type="ORF">MQE35_15940</name>
</gene>
<dbReference type="CDD" id="cd10802">
    <property type="entry name" value="YdjC_TTHB029_like"/>
    <property type="match status" value="1"/>
</dbReference>
<evidence type="ECO:0000313" key="7">
    <source>
        <dbReference type="Proteomes" id="UP000831290"/>
    </source>
</evidence>
<dbReference type="PANTHER" id="PTHR31609">
    <property type="entry name" value="YDJC DEACETYLASE FAMILY MEMBER"/>
    <property type="match status" value="1"/>
</dbReference>
<evidence type="ECO:0000256" key="4">
    <source>
        <dbReference type="ARBA" id="ARBA00022842"/>
    </source>
</evidence>
<dbReference type="SUPFAM" id="SSF88713">
    <property type="entry name" value="Glycoside hydrolase/deacetylase"/>
    <property type="match status" value="1"/>
</dbReference>
<dbReference type="GO" id="GO:0019213">
    <property type="term" value="F:deacetylase activity"/>
    <property type="evidence" value="ECO:0007669"/>
    <property type="project" value="TreeGrafter"/>
</dbReference>
<evidence type="ECO:0000256" key="5">
    <source>
        <dbReference type="ARBA" id="ARBA00023277"/>
    </source>
</evidence>
<dbReference type="AlphaFoldDB" id="A0A9E7CZ30"/>
<organism evidence="6 7">
    <name type="scientific">Abyssalbus ytuae</name>
    <dbReference type="NCBI Taxonomy" id="2926907"/>
    <lineage>
        <taxon>Bacteria</taxon>
        <taxon>Pseudomonadati</taxon>
        <taxon>Bacteroidota</taxon>
        <taxon>Flavobacteriia</taxon>
        <taxon>Flavobacteriales</taxon>
        <taxon>Flavobacteriaceae</taxon>
        <taxon>Abyssalbus</taxon>
    </lineage>
</organism>
<keyword evidence="3" id="KW-0378">Hydrolase</keyword>
<evidence type="ECO:0000256" key="3">
    <source>
        <dbReference type="ARBA" id="ARBA00022801"/>
    </source>
</evidence>
<protein>
    <submittedName>
        <fullName evidence="6">Polysaccharide deacetylase family protein</fullName>
    </submittedName>
</protein>
<evidence type="ECO:0000256" key="2">
    <source>
        <dbReference type="ARBA" id="ARBA00022723"/>
    </source>
</evidence>
<sequence length="306" mass="35297">MKSLLTHFIFLTLSFYMSAQLSLAERLGYSKSDKLLIVHADDLGISHSENHASFTALEMGTVSSTSLIVPSPWFLEVAEFKKIRPDADIGIHLTLTSEWVNYKWRPVTNAESLVDFNGYFFDNCDDLENNARFKDVEKELKAQIELAISNGINPTHLDIHMGCLVYSSIDYFKLYLKLGREYKIPVMLTYGGLPEEYKKVIKNEDVIIDNVYSAGAQHFDQEGGLAKRYTDVLTSLKPGVHALIIHTAYDNDEMQHLTIYKKYWASKWRQDDFDFFTSQKFKQIIKEENIKLITWKEIGNKLIKKE</sequence>
<keyword evidence="7" id="KW-1185">Reference proteome</keyword>
<keyword evidence="4" id="KW-0460">Magnesium</keyword>
<dbReference type="InterPro" id="IPR006879">
    <property type="entry name" value="YdjC-like"/>
</dbReference>